<reference evidence="6" key="1">
    <citation type="submission" date="2022-12" db="EMBL/GenBank/DDBJ databases">
        <authorList>
            <person name="Petersen C."/>
        </authorList>
    </citation>
    <scope>NUCLEOTIDE SEQUENCE</scope>
    <source>
        <strain evidence="6">IBT 29677</strain>
    </source>
</reference>
<evidence type="ECO:0000256" key="1">
    <source>
        <dbReference type="ARBA" id="ARBA00004123"/>
    </source>
</evidence>
<evidence type="ECO:0008006" key="8">
    <source>
        <dbReference type="Google" id="ProtNLM"/>
    </source>
</evidence>
<evidence type="ECO:0000256" key="5">
    <source>
        <dbReference type="SAM" id="MobiDB-lite"/>
    </source>
</evidence>
<feature type="compositionally biased region" description="Polar residues" evidence="5">
    <location>
        <begin position="15"/>
        <end position="26"/>
    </location>
</feature>
<evidence type="ECO:0000313" key="7">
    <source>
        <dbReference type="Proteomes" id="UP001147747"/>
    </source>
</evidence>
<evidence type="ECO:0000256" key="2">
    <source>
        <dbReference type="ARBA" id="ARBA00023015"/>
    </source>
</evidence>
<dbReference type="RefSeq" id="XP_056491433.1">
    <property type="nucleotide sequence ID" value="XM_056628699.1"/>
</dbReference>
<dbReference type="OrthoDB" id="1747771at2759"/>
<dbReference type="InterPro" id="IPR050613">
    <property type="entry name" value="Sec_Metabolite_Reg"/>
</dbReference>
<dbReference type="Proteomes" id="UP001147747">
    <property type="component" value="Unassembled WGS sequence"/>
</dbReference>
<comment type="subcellular location">
    <subcellularLocation>
        <location evidence="1">Nucleus</location>
    </subcellularLocation>
</comment>
<comment type="caution">
    <text evidence="6">The sequence shown here is derived from an EMBL/GenBank/DDBJ whole genome shotgun (WGS) entry which is preliminary data.</text>
</comment>
<gene>
    <name evidence="6" type="ORF">N7509_004062</name>
</gene>
<dbReference type="GeneID" id="81367679"/>
<evidence type="ECO:0000256" key="3">
    <source>
        <dbReference type="ARBA" id="ARBA00023163"/>
    </source>
</evidence>
<feature type="region of interest" description="Disordered" evidence="5">
    <location>
        <begin position="1"/>
        <end position="26"/>
    </location>
</feature>
<reference evidence="6" key="2">
    <citation type="journal article" date="2023" name="IMA Fungus">
        <title>Comparative genomic study of the Penicillium genus elucidates a diverse pangenome and 15 lateral gene transfer events.</title>
        <authorList>
            <person name="Petersen C."/>
            <person name="Sorensen T."/>
            <person name="Nielsen M.R."/>
            <person name="Sondergaard T.E."/>
            <person name="Sorensen J.L."/>
            <person name="Fitzpatrick D.A."/>
            <person name="Frisvad J.C."/>
            <person name="Nielsen K.L."/>
        </authorList>
    </citation>
    <scope>NUCLEOTIDE SEQUENCE</scope>
    <source>
        <strain evidence="6">IBT 29677</strain>
    </source>
</reference>
<keyword evidence="7" id="KW-1185">Reference proteome</keyword>
<keyword evidence="4" id="KW-0539">Nucleus</keyword>
<dbReference type="GO" id="GO:0005634">
    <property type="term" value="C:nucleus"/>
    <property type="evidence" value="ECO:0007669"/>
    <property type="project" value="UniProtKB-SubCell"/>
</dbReference>
<evidence type="ECO:0000313" key="6">
    <source>
        <dbReference type="EMBL" id="KAJ5404191.1"/>
    </source>
</evidence>
<keyword evidence="2" id="KW-0805">Transcription regulation</keyword>
<protein>
    <recommendedName>
        <fullName evidence="8">Transcription factor domain-containing protein</fullName>
    </recommendedName>
</protein>
<dbReference type="PANTHER" id="PTHR31001:SF90">
    <property type="entry name" value="CENTROMERE DNA-BINDING PROTEIN COMPLEX CBF3 SUBUNIT B"/>
    <property type="match status" value="1"/>
</dbReference>
<organism evidence="6 7">
    <name type="scientific">Penicillium cosmopolitanum</name>
    <dbReference type="NCBI Taxonomy" id="1131564"/>
    <lineage>
        <taxon>Eukaryota</taxon>
        <taxon>Fungi</taxon>
        <taxon>Dikarya</taxon>
        <taxon>Ascomycota</taxon>
        <taxon>Pezizomycotina</taxon>
        <taxon>Eurotiomycetes</taxon>
        <taxon>Eurotiomycetidae</taxon>
        <taxon>Eurotiales</taxon>
        <taxon>Aspergillaceae</taxon>
        <taxon>Penicillium</taxon>
    </lineage>
</organism>
<proteinExistence type="predicted"/>
<accession>A0A9W9W6A9</accession>
<keyword evidence="3" id="KW-0804">Transcription</keyword>
<dbReference type="EMBL" id="JAPZBU010000005">
    <property type="protein sequence ID" value="KAJ5404191.1"/>
    <property type="molecule type" value="Genomic_DNA"/>
</dbReference>
<name>A0A9W9W6A9_9EURO</name>
<sequence>MLNMVSALDAGTEGQGTVTTSPESSNIVRENQSLKLRIRQLELALSRPELAKLETASSPVPPPDPQSSDRIMSDFQTQAFGFSVEPTPKIANSTRLRENSVKLILPARRWSERIIDFSLVQLGWVHYAVDDTTFREEHNAFWDSLIEHEEESLTNHGWISVYLGLLTVGVYFMSEEHLHGIQLLYENFSHQTPSTVSSLGKNPYGLARTWYEAALRELDLADYTRNPALSTVQTIAILNLVQKNMGESTREYILHGLAVNVARLIGMDHAGDTSNKERGGMTIWSRPVSIHPGSFTTVMGTPPSPHIEYHKFMARIATIARNNITPAKELSPGALQACFEEVDNVCACFPPAPNDSTHDDPLWNTIQHNLALNCVESWRLALYVAMLPKVLDDSSPSSHTALDPGIITAKQILQRTYTNSNPVYHKFWSVNSAVVSAGIFLALDLICFQRQRSPIQISEQKDLVALSLRMIEQSIAETRHDGILVLRRLTHLYETVRPAYMSRVDRSVLAKIVRLVAFPRLWNSLTNTDAIMRFLFQDVPGGDPGSSFSSPPGSDLYPAQSGLCFSSISQVQSGEFDAWGLSEPMGEEEMVPYFGQVFPSAELINLALMGDLWK</sequence>
<dbReference type="CDD" id="cd12148">
    <property type="entry name" value="fungal_TF_MHR"/>
    <property type="match status" value="1"/>
</dbReference>
<dbReference type="PANTHER" id="PTHR31001">
    <property type="entry name" value="UNCHARACTERIZED TRANSCRIPTIONAL REGULATORY PROTEIN"/>
    <property type="match status" value="1"/>
</dbReference>
<evidence type="ECO:0000256" key="4">
    <source>
        <dbReference type="ARBA" id="ARBA00023242"/>
    </source>
</evidence>
<dbReference type="AlphaFoldDB" id="A0A9W9W6A9"/>